<proteinExistence type="predicted"/>
<dbReference type="AlphaFoldDB" id="X0UHP6"/>
<name>X0UHP6_9ZZZZ</name>
<dbReference type="EMBL" id="BARS01026854">
    <property type="protein sequence ID" value="GAG05284.1"/>
    <property type="molecule type" value="Genomic_DNA"/>
</dbReference>
<accession>X0UHP6</accession>
<gene>
    <name evidence="1" type="ORF">S01H1_42259</name>
</gene>
<evidence type="ECO:0000313" key="1">
    <source>
        <dbReference type="EMBL" id="GAG05284.1"/>
    </source>
</evidence>
<comment type="caution">
    <text evidence="1">The sequence shown here is derived from an EMBL/GenBank/DDBJ whole genome shotgun (WGS) entry which is preliminary data.</text>
</comment>
<sequence length="72" mass="7824">MSGGISLDMASRPALKKNPAKKLPTHISASHFMWPSPCVVPYAVASWLAFYDDSGGYRDARDLLLARSPSDT</sequence>
<protein>
    <submittedName>
        <fullName evidence="1">Uncharacterized protein</fullName>
    </submittedName>
</protein>
<reference evidence="1" key="1">
    <citation type="journal article" date="2014" name="Front. Microbiol.">
        <title>High frequency of phylogenetically diverse reductive dehalogenase-homologous genes in deep subseafloor sedimentary metagenomes.</title>
        <authorList>
            <person name="Kawai M."/>
            <person name="Futagami T."/>
            <person name="Toyoda A."/>
            <person name="Takaki Y."/>
            <person name="Nishi S."/>
            <person name="Hori S."/>
            <person name="Arai W."/>
            <person name="Tsubouchi T."/>
            <person name="Morono Y."/>
            <person name="Uchiyama I."/>
            <person name="Ito T."/>
            <person name="Fujiyama A."/>
            <person name="Inagaki F."/>
            <person name="Takami H."/>
        </authorList>
    </citation>
    <scope>NUCLEOTIDE SEQUENCE</scope>
    <source>
        <strain evidence="1">Expedition CK06-06</strain>
    </source>
</reference>
<organism evidence="1">
    <name type="scientific">marine sediment metagenome</name>
    <dbReference type="NCBI Taxonomy" id="412755"/>
    <lineage>
        <taxon>unclassified sequences</taxon>
        <taxon>metagenomes</taxon>
        <taxon>ecological metagenomes</taxon>
    </lineage>
</organism>